<keyword evidence="2" id="KW-1185">Reference proteome</keyword>
<organism evidence="1 2">
    <name type="scientific">Penicillium solitum</name>
    <dbReference type="NCBI Taxonomy" id="60172"/>
    <lineage>
        <taxon>Eukaryota</taxon>
        <taxon>Fungi</taxon>
        <taxon>Dikarya</taxon>
        <taxon>Ascomycota</taxon>
        <taxon>Pezizomycotina</taxon>
        <taxon>Eurotiomycetes</taxon>
        <taxon>Eurotiomycetidae</taxon>
        <taxon>Eurotiales</taxon>
        <taxon>Aspergillaceae</taxon>
        <taxon>Penicillium</taxon>
    </lineage>
</organism>
<proteinExistence type="predicted"/>
<dbReference type="AlphaFoldDB" id="A0A1V6R1N5"/>
<dbReference type="Proteomes" id="UP000191612">
    <property type="component" value="Unassembled WGS sequence"/>
</dbReference>
<evidence type="ECO:0000313" key="1">
    <source>
        <dbReference type="EMBL" id="OQD95281.1"/>
    </source>
</evidence>
<accession>A0A1V6R1N5</accession>
<gene>
    <name evidence="1" type="ORF">PENSOL_c021G04017</name>
</gene>
<protein>
    <submittedName>
        <fullName evidence="1">Uncharacterized protein</fullName>
    </submittedName>
</protein>
<sequence length="79" mass="8424">MAEQMKLPIRELVTAVTTHCLASNVNAADATDHFNDSSGPPRPKWVAALVDDYDDGSSDGEGEFDEPSSVMAAKLFPSV</sequence>
<comment type="caution">
    <text evidence="1">The sequence shown here is derived from an EMBL/GenBank/DDBJ whole genome shotgun (WGS) entry which is preliminary data.</text>
</comment>
<evidence type="ECO:0000313" key="2">
    <source>
        <dbReference type="Proteomes" id="UP000191612"/>
    </source>
</evidence>
<dbReference type="EMBL" id="MDYO01000021">
    <property type="protein sequence ID" value="OQD95281.1"/>
    <property type="molecule type" value="Genomic_DNA"/>
</dbReference>
<reference evidence="2" key="1">
    <citation type="journal article" date="2017" name="Nat. Microbiol.">
        <title>Global analysis of biosynthetic gene clusters reveals vast potential of secondary metabolite production in Penicillium species.</title>
        <authorList>
            <person name="Nielsen J.C."/>
            <person name="Grijseels S."/>
            <person name="Prigent S."/>
            <person name="Ji B."/>
            <person name="Dainat J."/>
            <person name="Nielsen K.F."/>
            <person name="Frisvad J.C."/>
            <person name="Workman M."/>
            <person name="Nielsen J."/>
        </authorList>
    </citation>
    <scope>NUCLEOTIDE SEQUENCE [LARGE SCALE GENOMIC DNA]</scope>
    <source>
        <strain evidence="2">IBT 29525</strain>
    </source>
</reference>
<name>A0A1V6R1N5_9EURO</name>